<dbReference type="GO" id="GO:0000976">
    <property type="term" value="F:transcription cis-regulatory region binding"/>
    <property type="evidence" value="ECO:0007669"/>
    <property type="project" value="TreeGrafter"/>
</dbReference>
<dbReference type="Pfam" id="PF00356">
    <property type="entry name" value="LacI"/>
    <property type="match status" value="1"/>
</dbReference>
<reference evidence="6 7" key="1">
    <citation type="submission" date="2019-03" db="EMBL/GenBank/DDBJ databases">
        <title>Genomic Encyclopedia of Type Strains, Phase IV (KMG-V): Genome sequencing to study the core and pangenomes of soil and plant-associated prokaryotes.</title>
        <authorList>
            <person name="Whitman W."/>
        </authorList>
    </citation>
    <scope>NUCLEOTIDE SEQUENCE [LARGE SCALE GENOMIC DNA]</scope>
    <source>
        <strain evidence="6 7">23C40</strain>
    </source>
</reference>
<evidence type="ECO:0000256" key="2">
    <source>
        <dbReference type="ARBA" id="ARBA00023015"/>
    </source>
</evidence>
<dbReference type="SUPFAM" id="SSF47413">
    <property type="entry name" value="lambda repressor-like DNA-binding domains"/>
    <property type="match status" value="1"/>
</dbReference>
<organism evidence="6 7">
    <name type="scientific">Sinorhizobium americanum</name>
    <dbReference type="NCBI Taxonomy" id="194963"/>
    <lineage>
        <taxon>Bacteria</taxon>
        <taxon>Pseudomonadati</taxon>
        <taxon>Pseudomonadota</taxon>
        <taxon>Alphaproteobacteria</taxon>
        <taxon>Hyphomicrobiales</taxon>
        <taxon>Rhizobiaceae</taxon>
        <taxon>Sinorhizobium/Ensifer group</taxon>
        <taxon>Sinorhizobium</taxon>
    </lineage>
</organism>
<name>A0A4R2BYX0_9HYPH</name>
<dbReference type="Proteomes" id="UP000295043">
    <property type="component" value="Unassembled WGS sequence"/>
</dbReference>
<evidence type="ECO:0000256" key="4">
    <source>
        <dbReference type="ARBA" id="ARBA00023163"/>
    </source>
</evidence>
<dbReference type="PRINTS" id="PR00036">
    <property type="entry name" value="HTHLACI"/>
</dbReference>
<keyword evidence="1" id="KW-0678">Repressor</keyword>
<dbReference type="PANTHER" id="PTHR30146">
    <property type="entry name" value="LACI-RELATED TRANSCRIPTIONAL REPRESSOR"/>
    <property type="match status" value="1"/>
</dbReference>
<dbReference type="InterPro" id="IPR046335">
    <property type="entry name" value="LacI/GalR-like_sensor"/>
</dbReference>
<evidence type="ECO:0000259" key="5">
    <source>
        <dbReference type="PROSITE" id="PS50932"/>
    </source>
</evidence>
<dbReference type="SMART" id="SM00354">
    <property type="entry name" value="HTH_LACI"/>
    <property type="match status" value="1"/>
</dbReference>
<accession>A0A4R2BYX0</accession>
<sequence length="365" mass="38946">MRKGFLILTSVVRKGFLTCIFVKEADLTTQRARGGRVTIHDLARVAGVSVSTVSKALNDNGRMAAETRARIKRMAAEIGFRPNALARGLLSSRSFTIGLLTNDTYGRFTLPVMAGISDALVDHGVSVFLCAIEDDPALGKVHVDAMLDKQVDGIIATGKRIDRSLPVDLAGLPVPVVYAFTAGASESVTFTADDAQGAALATAWLKKLGRRRLVHITGPEDFVSVRERASAFASEAGEGGSVRYGVWSESWGHQVVADLWSAGGPLPDGIFCGNDQIARGVVDALRERGVKVPEDVSVIGFDNWEILAEQTRPPLTTIDMNLKELGREAGLMVLALAEGLPAEPGLRKLPCKLVVRQSCGGAQTN</sequence>
<dbReference type="PANTHER" id="PTHR30146:SF148">
    <property type="entry name" value="HTH-TYPE TRANSCRIPTIONAL REPRESSOR PURR-RELATED"/>
    <property type="match status" value="1"/>
</dbReference>
<dbReference type="AlphaFoldDB" id="A0A4R2BYX0"/>
<comment type="caution">
    <text evidence="6">The sequence shown here is derived from an EMBL/GenBank/DDBJ whole genome shotgun (WGS) entry which is preliminary data.</text>
</comment>
<dbReference type="InterPro" id="IPR028082">
    <property type="entry name" value="Peripla_BP_I"/>
</dbReference>
<dbReference type="PROSITE" id="PS00356">
    <property type="entry name" value="HTH_LACI_1"/>
    <property type="match status" value="1"/>
</dbReference>
<dbReference type="Gene3D" id="1.10.260.40">
    <property type="entry name" value="lambda repressor-like DNA-binding domains"/>
    <property type="match status" value="1"/>
</dbReference>
<protein>
    <submittedName>
        <fullName evidence="6">LacI family transcriptional regulator</fullName>
    </submittedName>
</protein>
<dbReference type="InterPro" id="IPR000843">
    <property type="entry name" value="HTH_LacI"/>
</dbReference>
<feature type="domain" description="HTH lacI-type" evidence="5">
    <location>
        <begin position="37"/>
        <end position="91"/>
    </location>
</feature>
<evidence type="ECO:0000313" key="6">
    <source>
        <dbReference type="EMBL" id="TCN33238.1"/>
    </source>
</evidence>
<dbReference type="Gene3D" id="3.40.50.2300">
    <property type="match status" value="2"/>
</dbReference>
<evidence type="ECO:0000256" key="3">
    <source>
        <dbReference type="ARBA" id="ARBA00023125"/>
    </source>
</evidence>
<dbReference type="SUPFAM" id="SSF53822">
    <property type="entry name" value="Periplasmic binding protein-like I"/>
    <property type="match status" value="1"/>
</dbReference>
<dbReference type="InterPro" id="IPR010982">
    <property type="entry name" value="Lambda_DNA-bd_dom_sf"/>
</dbReference>
<dbReference type="CDD" id="cd06288">
    <property type="entry name" value="PBP1_sucrose_transcription_regulator"/>
    <property type="match status" value="1"/>
</dbReference>
<proteinExistence type="predicted"/>
<evidence type="ECO:0000313" key="7">
    <source>
        <dbReference type="Proteomes" id="UP000295043"/>
    </source>
</evidence>
<keyword evidence="3" id="KW-0238">DNA-binding</keyword>
<dbReference type="EMBL" id="SLVU01000003">
    <property type="protein sequence ID" value="TCN33238.1"/>
    <property type="molecule type" value="Genomic_DNA"/>
</dbReference>
<dbReference type="CDD" id="cd01392">
    <property type="entry name" value="HTH_LacI"/>
    <property type="match status" value="1"/>
</dbReference>
<dbReference type="PROSITE" id="PS50932">
    <property type="entry name" value="HTH_LACI_2"/>
    <property type="match status" value="1"/>
</dbReference>
<dbReference type="GO" id="GO:0003700">
    <property type="term" value="F:DNA-binding transcription factor activity"/>
    <property type="evidence" value="ECO:0007669"/>
    <property type="project" value="TreeGrafter"/>
</dbReference>
<evidence type="ECO:0000256" key="1">
    <source>
        <dbReference type="ARBA" id="ARBA00022491"/>
    </source>
</evidence>
<dbReference type="Pfam" id="PF13377">
    <property type="entry name" value="Peripla_BP_3"/>
    <property type="match status" value="1"/>
</dbReference>
<keyword evidence="4" id="KW-0804">Transcription</keyword>
<gene>
    <name evidence="6" type="ORF">EV184_103252</name>
</gene>
<keyword evidence="2" id="KW-0805">Transcription regulation</keyword>